<evidence type="ECO:0000313" key="1">
    <source>
        <dbReference type="EMBL" id="CAI9698043.1"/>
    </source>
</evidence>
<organism evidence="1 2">
    <name type="scientific">Rangifer tarandus platyrhynchus</name>
    <name type="common">Svalbard reindeer</name>
    <dbReference type="NCBI Taxonomy" id="3082113"/>
    <lineage>
        <taxon>Eukaryota</taxon>
        <taxon>Metazoa</taxon>
        <taxon>Chordata</taxon>
        <taxon>Craniata</taxon>
        <taxon>Vertebrata</taxon>
        <taxon>Euteleostomi</taxon>
        <taxon>Mammalia</taxon>
        <taxon>Eutheria</taxon>
        <taxon>Laurasiatheria</taxon>
        <taxon>Artiodactyla</taxon>
        <taxon>Ruminantia</taxon>
        <taxon>Pecora</taxon>
        <taxon>Cervidae</taxon>
        <taxon>Odocoileinae</taxon>
        <taxon>Rangifer</taxon>
    </lineage>
</organism>
<dbReference type="EMBL" id="OX596102">
    <property type="protein sequence ID" value="CAI9698043.1"/>
    <property type="molecule type" value="Genomic_DNA"/>
</dbReference>
<protein>
    <submittedName>
        <fullName evidence="1">Uncharacterized protein</fullName>
    </submittedName>
</protein>
<accession>A0ACB0ECI6</accession>
<reference evidence="1" key="1">
    <citation type="submission" date="2023-05" db="EMBL/GenBank/DDBJ databases">
        <authorList>
            <consortium name="ELIXIR-Norway"/>
        </authorList>
    </citation>
    <scope>NUCLEOTIDE SEQUENCE</scope>
</reference>
<dbReference type="Proteomes" id="UP001162501">
    <property type="component" value="Chromosome 18"/>
</dbReference>
<evidence type="ECO:0000313" key="2">
    <source>
        <dbReference type="Proteomes" id="UP001162501"/>
    </source>
</evidence>
<sequence>MTREDQPLPQGPALVLQSQPELSSQSTFSNYRSLGSVQSSGHGVRLVSSAASVYAGAGGSGSRISVSHSTSVRGGWGSGNLGAGMAGGLVGVGGIQGEKETMQDLNDRLASYLEKVRSLEADNRRLESKIREHLEKKGPQVRDWGHYLKIIEDLRAQIFANSVDNARNVLQIDNAHLAADDFRVKYETELATRQSVESDIHGLRKVTDDTSVTRLQLETEIEALKVELLFMKKNHEEEVKGL</sequence>
<name>A0ACB0ECI6_RANTA</name>
<gene>
    <name evidence="1" type="ORF">MRATA1EN3_LOCUS9256</name>
</gene>
<proteinExistence type="predicted"/>